<keyword evidence="5" id="KW-1185">Reference proteome</keyword>
<dbReference type="PRINTS" id="PR00080">
    <property type="entry name" value="SDRFAMILY"/>
</dbReference>
<accession>A0A9X1NCY6</accession>
<comment type="caution">
    <text evidence="4">The sequence shown here is derived from an EMBL/GenBank/DDBJ whole genome shotgun (WGS) entry which is preliminary data.</text>
</comment>
<dbReference type="Proteomes" id="UP001138997">
    <property type="component" value="Unassembled WGS sequence"/>
</dbReference>
<keyword evidence="2" id="KW-0560">Oxidoreductase</keyword>
<dbReference type="FunFam" id="3.40.50.720:FF:000084">
    <property type="entry name" value="Short-chain dehydrogenase reductase"/>
    <property type="match status" value="1"/>
</dbReference>
<evidence type="ECO:0000256" key="2">
    <source>
        <dbReference type="ARBA" id="ARBA00023002"/>
    </source>
</evidence>
<sequence length="257" mass="26277">MDLELAQKVVLVTGGSDGLGAALAGRLLEEGARVAICGRDADRLESTRAALAEISPEVLAVQVDVTQAADTGAFVAAAVERWGRIDGLVNNAGQSAGGSIEQVSDESWQADLDLKVVAASRLIRLALPHLRASGGGAIVNVLAIAAKAAGANSMPSAASRAAGLALTKALSKELGPDRVRVNAVLIGLVESGQWRRKADDRGIPVEDLYAADSKGIPLGRFGRGEEFGDLAAYLLSPRSSYVTGSAINLDGGLSAAI</sequence>
<dbReference type="PRINTS" id="PR00081">
    <property type="entry name" value="GDHRDH"/>
</dbReference>
<dbReference type="Pfam" id="PF13561">
    <property type="entry name" value="adh_short_C2"/>
    <property type="match status" value="1"/>
</dbReference>
<dbReference type="EMBL" id="JAJOMB010000003">
    <property type="protein sequence ID" value="MCD5310971.1"/>
    <property type="molecule type" value="Genomic_DNA"/>
</dbReference>
<dbReference type="InterPro" id="IPR000595">
    <property type="entry name" value="cNMP-bd_dom"/>
</dbReference>
<dbReference type="AlphaFoldDB" id="A0A9X1NCY6"/>
<dbReference type="SUPFAM" id="SSF51735">
    <property type="entry name" value="NAD(P)-binding Rossmann-fold domains"/>
    <property type="match status" value="1"/>
</dbReference>
<protein>
    <submittedName>
        <fullName evidence="4">SDR family oxidoreductase</fullName>
    </submittedName>
</protein>
<dbReference type="RefSeq" id="WP_231440147.1">
    <property type="nucleotide sequence ID" value="NZ_JAJOMB010000003.1"/>
</dbReference>
<dbReference type="InterPro" id="IPR050259">
    <property type="entry name" value="SDR"/>
</dbReference>
<dbReference type="GO" id="GO:0016491">
    <property type="term" value="F:oxidoreductase activity"/>
    <property type="evidence" value="ECO:0007669"/>
    <property type="project" value="UniProtKB-KW"/>
</dbReference>
<evidence type="ECO:0000313" key="5">
    <source>
        <dbReference type="Proteomes" id="UP001138997"/>
    </source>
</evidence>
<dbReference type="InterPro" id="IPR036291">
    <property type="entry name" value="NAD(P)-bd_dom_sf"/>
</dbReference>
<dbReference type="PANTHER" id="PTHR42879:SF6">
    <property type="entry name" value="NADPH-DEPENDENT REDUCTASE BACG"/>
    <property type="match status" value="1"/>
</dbReference>
<organism evidence="4 5">
    <name type="scientific">Kineosporia babensis</name>
    <dbReference type="NCBI Taxonomy" id="499548"/>
    <lineage>
        <taxon>Bacteria</taxon>
        <taxon>Bacillati</taxon>
        <taxon>Actinomycetota</taxon>
        <taxon>Actinomycetes</taxon>
        <taxon>Kineosporiales</taxon>
        <taxon>Kineosporiaceae</taxon>
        <taxon>Kineosporia</taxon>
    </lineage>
</organism>
<evidence type="ECO:0000256" key="1">
    <source>
        <dbReference type="ARBA" id="ARBA00006484"/>
    </source>
</evidence>
<dbReference type="PROSITE" id="PS50042">
    <property type="entry name" value="CNMP_BINDING_3"/>
    <property type="match status" value="1"/>
</dbReference>
<name>A0A9X1NCY6_9ACTN</name>
<dbReference type="InterPro" id="IPR057326">
    <property type="entry name" value="KR_dom"/>
</dbReference>
<dbReference type="Gene3D" id="3.40.50.720">
    <property type="entry name" value="NAD(P)-binding Rossmann-like Domain"/>
    <property type="match status" value="1"/>
</dbReference>
<evidence type="ECO:0000313" key="4">
    <source>
        <dbReference type="EMBL" id="MCD5310971.1"/>
    </source>
</evidence>
<dbReference type="PANTHER" id="PTHR42879">
    <property type="entry name" value="3-OXOACYL-(ACYL-CARRIER-PROTEIN) REDUCTASE"/>
    <property type="match status" value="1"/>
</dbReference>
<evidence type="ECO:0000259" key="3">
    <source>
        <dbReference type="PROSITE" id="PS50042"/>
    </source>
</evidence>
<proteinExistence type="inferred from homology"/>
<feature type="domain" description="Cyclic nucleotide-binding" evidence="3">
    <location>
        <begin position="218"/>
        <end position="242"/>
    </location>
</feature>
<comment type="similarity">
    <text evidence="1">Belongs to the short-chain dehydrogenases/reductases (SDR) family.</text>
</comment>
<dbReference type="InterPro" id="IPR002347">
    <property type="entry name" value="SDR_fam"/>
</dbReference>
<reference evidence="4" key="1">
    <citation type="submission" date="2021-11" db="EMBL/GenBank/DDBJ databases">
        <title>Streptomyces corallinus and Kineosporia corallina sp. nov., two new coral-derived marine actinobacteria.</title>
        <authorList>
            <person name="Buangrab K."/>
            <person name="Sutthacheep M."/>
            <person name="Yeemin T."/>
            <person name="Harunari E."/>
            <person name="Igarashi Y."/>
            <person name="Sripreechasak P."/>
            <person name="Kanchanasin P."/>
            <person name="Tanasupawat S."/>
            <person name="Phongsopitanun W."/>
        </authorList>
    </citation>
    <scope>NUCLEOTIDE SEQUENCE</scope>
    <source>
        <strain evidence="4">JCM 31032</strain>
    </source>
</reference>
<gene>
    <name evidence="4" type="ORF">LR394_08690</name>
</gene>
<dbReference type="SMART" id="SM00822">
    <property type="entry name" value="PKS_KR"/>
    <property type="match status" value="1"/>
</dbReference>